<gene>
    <name evidence="13" type="ORF">SAMN05444695_101583</name>
</gene>
<keyword evidence="3" id="KW-0813">Transport</keyword>
<dbReference type="AlphaFoldDB" id="A0A1G8AYZ4"/>
<evidence type="ECO:0000256" key="12">
    <source>
        <dbReference type="ARBA" id="ARBA00034430"/>
    </source>
</evidence>
<dbReference type="GO" id="GO:0015252">
    <property type="term" value="F:proton channel activity"/>
    <property type="evidence" value="ECO:0007669"/>
    <property type="project" value="InterPro"/>
</dbReference>
<keyword evidence="9" id="KW-0406">Ion transport</keyword>
<evidence type="ECO:0000256" key="9">
    <source>
        <dbReference type="ARBA" id="ARBA00023065"/>
    </source>
</evidence>
<reference evidence="13 14" key="1">
    <citation type="submission" date="2016-10" db="EMBL/GenBank/DDBJ databases">
        <authorList>
            <person name="de Groot N.N."/>
        </authorList>
    </citation>
    <scope>NUCLEOTIDE SEQUENCE [LARGE SCALE GENOMIC DNA]</scope>
    <source>
        <strain evidence="13 14">DSM 44892</strain>
    </source>
</reference>
<evidence type="ECO:0000256" key="8">
    <source>
        <dbReference type="ARBA" id="ARBA00022989"/>
    </source>
</evidence>
<evidence type="ECO:0000313" key="14">
    <source>
        <dbReference type="Proteomes" id="UP000183263"/>
    </source>
</evidence>
<comment type="catalytic activity">
    <reaction evidence="12">
        <text>K(+)(in) = K(+)(out)</text>
        <dbReference type="Rhea" id="RHEA:29463"/>
        <dbReference type="ChEBI" id="CHEBI:29103"/>
    </reaction>
</comment>
<evidence type="ECO:0000256" key="5">
    <source>
        <dbReference type="ARBA" id="ARBA00022692"/>
    </source>
</evidence>
<dbReference type="GO" id="GO:0016020">
    <property type="term" value="C:membrane"/>
    <property type="evidence" value="ECO:0007669"/>
    <property type="project" value="UniProtKB-SubCell"/>
</dbReference>
<keyword evidence="7" id="KW-0630">Potassium</keyword>
<keyword evidence="11" id="KW-0407">Ion channel</keyword>
<dbReference type="RefSeq" id="WP_072736338.1">
    <property type="nucleotide sequence ID" value="NZ_CP048813.1"/>
</dbReference>
<evidence type="ECO:0000256" key="1">
    <source>
        <dbReference type="ARBA" id="ARBA00004141"/>
    </source>
</evidence>
<keyword evidence="14" id="KW-1185">Reference proteome</keyword>
<proteinExistence type="inferred from homology"/>
<keyword evidence="6" id="KW-0631">Potassium channel</keyword>
<accession>A0A1G8AYZ4</accession>
<comment type="subcellular location">
    <subcellularLocation>
        <location evidence="1">Membrane</location>
        <topology evidence="1">Multi-pass membrane protein</topology>
    </subcellularLocation>
</comment>
<dbReference type="Proteomes" id="UP000183263">
    <property type="component" value="Unassembled WGS sequence"/>
</dbReference>
<comment type="similarity">
    <text evidence="2">Belongs to the TMEM175 family.</text>
</comment>
<evidence type="ECO:0000256" key="11">
    <source>
        <dbReference type="ARBA" id="ARBA00023303"/>
    </source>
</evidence>
<evidence type="ECO:0000313" key="13">
    <source>
        <dbReference type="EMBL" id="SDH26066.1"/>
    </source>
</evidence>
<evidence type="ECO:0000256" key="2">
    <source>
        <dbReference type="ARBA" id="ARBA00006920"/>
    </source>
</evidence>
<evidence type="ECO:0000256" key="10">
    <source>
        <dbReference type="ARBA" id="ARBA00023136"/>
    </source>
</evidence>
<evidence type="ECO:0000256" key="3">
    <source>
        <dbReference type="ARBA" id="ARBA00022448"/>
    </source>
</evidence>
<evidence type="ECO:0000256" key="7">
    <source>
        <dbReference type="ARBA" id="ARBA00022958"/>
    </source>
</evidence>
<dbReference type="Pfam" id="PF06736">
    <property type="entry name" value="TMEM175"/>
    <property type="match status" value="1"/>
</dbReference>
<evidence type="ECO:0000256" key="4">
    <source>
        <dbReference type="ARBA" id="ARBA00022538"/>
    </source>
</evidence>
<dbReference type="EMBL" id="FNDN01000001">
    <property type="protein sequence ID" value="SDH26066.1"/>
    <property type="molecule type" value="Genomic_DNA"/>
</dbReference>
<protein>
    <submittedName>
        <fullName evidence="13">Uncharacterized membrane protein</fullName>
    </submittedName>
</protein>
<keyword evidence="10" id="KW-0472">Membrane</keyword>
<sequence length="203" mass="21693">MELERSRDLDRVLTFVDAIVAIAITLLILPLVDIANDHDGGTADLLRDHAGQLGAFALSFLVILRFWWGQHRMLRNVVKDDRLFDVALIFWAFTIVFLPFPTALAADGADDVATRALYIGTMAVSALALTAIAWSLTRNPELTGGLAAPSVVPVAVIAGLFLVALVLSVAVDAVGYLSLLLLFLAGPMESLLQRRAGSGAAAR</sequence>
<dbReference type="InterPro" id="IPR010617">
    <property type="entry name" value="TMEM175-like"/>
</dbReference>
<keyword evidence="5" id="KW-0812">Transmembrane</keyword>
<dbReference type="GO" id="GO:0005267">
    <property type="term" value="F:potassium channel activity"/>
    <property type="evidence" value="ECO:0007669"/>
    <property type="project" value="UniProtKB-KW"/>
</dbReference>
<name>A0A1G8AYZ4_9NOCA</name>
<dbReference type="OrthoDB" id="7626281at2"/>
<keyword evidence="4" id="KW-0633">Potassium transport</keyword>
<evidence type="ECO:0000256" key="6">
    <source>
        <dbReference type="ARBA" id="ARBA00022826"/>
    </source>
</evidence>
<organism evidence="13 14">
    <name type="scientific">Rhodococcus triatomae</name>
    <dbReference type="NCBI Taxonomy" id="300028"/>
    <lineage>
        <taxon>Bacteria</taxon>
        <taxon>Bacillati</taxon>
        <taxon>Actinomycetota</taxon>
        <taxon>Actinomycetes</taxon>
        <taxon>Mycobacteriales</taxon>
        <taxon>Nocardiaceae</taxon>
        <taxon>Rhodococcus</taxon>
    </lineage>
</organism>
<keyword evidence="8" id="KW-1133">Transmembrane helix</keyword>